<accession>A0A1L9U566</accession>
<protein>
    <submittedName>
        <fullName evidence="2">Uncharacterized protein</fullName>
    </submittedName>
</protein>
<keyword evidence="3" id="KW-1185">Reference proteome</keyword>
<evidence type="ECO:0000313" key="2">
    <source>
        <dbReference type="EMBL" id="OJJ66820.1"/>
    </source>
</evidence>
<sequence length="73" mass="8403">MVDPEGFHKGQRSPYRHNPLPVYPLPSLSVRHDVPPRLCCVLPTADSIDGFRGFRSEKAPNPLRSGDEHRRWR</sequence>
<reference evidence="3" key="1">
    <citation type="journal article" date="2017" name="Genome Biol.">
        <title>Comparative genomics reveals high biological diversity and specific adaptations in the industrially and medically important fungal genus Aspergillus.</title>
        <authorList>
            <person name="de Vries R.P."/>
            <person name="Riley R."/>
            <person name="Wiebenga A."/>
            <person name="Aguilar-Osorio G."/>
            <person name="Amillis S."/>
            <person name="Uchima C.A."/>
            <person name="Anderluh G."/>
            <person name="Asadollahi M."/>
            <person name="Askin M."/>
            <person name="Barry K."/>
            <person name="Battaglia E."/>
            <person name="Bayram O."/>
            <person name="Benocci T."/>
            <person name="Braus-Stromeyer S.A."/>
            <person name="Caldana C."/>
            <person name="Canovas D."/>
            <person name="Cerqueira G.C."/>
            <person name="Chen F."/>
            <person name="Chen W."/>
            <person name="Choi C."/>
            <person name="Clum A."/>
            <person name="Dos Santos R.A."/>
            <person name="Damasio A.R."/>
            <person name="Diallinas G."/>
            <person name="Emri T."/>
            <person name="Fekete E."/>
            <person name="Flipphi M."/>
            <person name="Freyberg S."/>
            <person name="Gallo A."/>
            <person name="Gournas C."/>
            <person name="Habgood R."/>
            <person name="Hainaut M."/>
            <person name="Harispe M.L."/>
            <person name="Henrissat B."/>
            <person name="Hilden K.S."/>
            <person name="Hope R."/>
            <person name="Hossain A."/>
            <person name="Karabika E."/>
            <person name="Karaffa L."/>
            <person name="Karanyi Z."/>
            <person name="Krasevec N."/>
            <person name="Kuo A."/>
            <person name="Kusch H."/>
            <person name="LaButti K."/>
            <person name="Lagendijk E.L."/>
            <person name="Lapidus A."/>
            <person name="Levasseur A."/>
            <person name="Lindquist E."/>
            <person name="Lipzen A."/>
            <person name="Logrieco A.F."/>
            <person name="MacCabe A."/>
            <person name="Maekelae M.R."/>
            <person name="Malavazi I."/>
            <person name="Melin P."/>
            <person name="Meyer V."/>
            <person name="Mielnichuk N."/>
            <person name="Miskei M."/>
            <person name="Molnar A.P."/>
            <person name="Mule G."/>
            <person name="Ngan C.Y."/>
            <person name="Orejas M."/>
            <person name="Orosz E."/>
            <person name="Ouedraogo J.P."/>
            <person name="Overkamp K.M."/>
            <person name="Park H.-S."/>
            <person name="Perrone G."/>
            <person name="Piumi F."/>
            <person name="Punt P.J."/>
            <person name="Ram A.F."/>
            <person name="Ramon A."/>
            <person name="Rauscher S."/>
            <person name="Record E."/>
            <person name="Riano-Pachon D.M."/>
            <person name="Robert V."/>
            <person name="Roehrig J."/>
            <person name="Ruller R."/>
            <person name="Salamov A."/>
            <person name="Salih N.S."/>
            <person name="Samson R.A."/>
            <person name="Sandor E."/>
            <person name="Sanguinetti M."/>
            <person name="Schuetze T."/>
            <person name="Sepcic K."/>
            <person name="Shelest E."/>
            <person name="Sherlock G."/>
            <person name="Sophianopoulou V."/>
            <person name="Squina F.M."/>
            <person name="Sun H."/>
            <person name="Susca A."/>
            <person name="Todd R.B."/>
            <person name="Tsang A."/>
            <person name="Unkles S.E."/>
            <person name="van de Wiele N."/>
            <person name="van Rossen-Uffink D."/>
            <person name="Oliveira J.V."/>
            <person name="Vesth T.C."/>
            <person name="Visser J."/>
            <person name="Yu J.-H."/>
            <person name="Zhou M."/>
            <person name="Andersen M.R."/>
            <person name="Archer D.B."/>
            <person name="Baker S.E."/>
            <person name="Benoit I."/>
            <person name="Brakhage A.A."/>
            <person name="Braus G.H."/>
            <person name="Fischer R."/>
            <person name="Frisvad J.C."/>
            <person name="Goldman G.H."/>
            <person name="Houbraken J."/>
            <person name="Oakley B."/>
            <person name="Pocsi I."/>
            <person name="Scazzocchio C."/>
            <person name="Seiboth B."/>
            <person name="vanKuyk P.A."/>
            <person name="Wortman J."/>
            <person name="Dyer P.S."/>
            <person name="Grigoriev I.V."/>
        </authorList>
    </citation>
    <scope>NUCLEOTIDE SEQUENCE [LARGE SCALE GENOMIC DNA]</scope>
    <source>
        <strain evidence="3">CBS 101740 / IMI 381727 / IBT 21946</strain>
    </source>
</reference>
<gene>
    <name evidence="2" type="ORF">ASPBRDRAFT_353353</name>
</gene>
<feature type="region of interest" description="Disordered" evidence="1">
    <location>
        <begin position="50"/>
        <end position="73"/>
    </location>
</feature>
<evidence type="ECO:0000313" key="3">
    <source>
        <dbReference type="Proteomes" id="UP000184499"/>
    </source>
</evidence>
<dbReference type="AlphaFoldDB" id="A0A1L9U566"/>
<proteinExistence type="predicted"/>
<name>A0A1L9U566_ASPBC</name>
<dbReference type="VEuPathDB" id="FungiDB:ASPBRDRAFT_353353"/>
<evidence type="ECO:0000256" key="1">
    <source>
        <dbReference type="SAM" id="MobiDB-lite"/>
    </source>
</evidence>
<dbReference type="OrthoDB" id="10608733at2759"/>
<dbReference type="RefSeq" id="XP_067474069.1">
    <property type="nucleotide sequence ID" value="XM_067623337.1"/>
</dbReference>
<organism evidence="2 3">
    <name type="scientific">Aspergillus brasiliensis (strain CBS 101740 / IMI 381727 / IBT 21946)</name>
    <dbReference type="NCBI Taxonomy" id="767769"/>
    <lineage>
        <taxon>Eukaryota</taxon>
        <taxon>Fungi</taxon>
        <taxon>Dikarya</taxon>
        <taxon>Ascomycota</taxon>
        <taxon>Pezizomycotina</taxon>
        <taxon>Eurotiomycetes</taxon>
        <taxon>Eurotiomycetidae</taxon>
        <taxon>Eurotiales</taxon>
        <taxon>Aspergillaceae</taxon>
        <taxon>Aspergillus</taxon>
        <taxon>Aspergillus subgen. Circumdati</taxon>
    </lineage>
</organism>
<dbReference type="EMBL" id="KV878696">
    <property type="protein sequence ID" value="OJJ66820.1"/>
    <property type="molecule type" value="Genomic_DNA"/>
</dbReference>
<dbReference type="GeneID" id="93575825"/>
<dbReference type="Proteomes" id="UP000184499">
    <property type="component" value="Unassembled WGS sequence"/>
</dbReference>